<evidence type="ECO:0000256" key="11">
    <source>
        <dbReference type="ARBA" id="ARBA00048988"/>
    </source>
</evidence>
<keyword evidence="6" id="KW-0238">DNA-binding</keyword>
<reference evidence="15" key="1">
    <citation type="journal article" date="2021" name="PeerJ">
        <title>Extensive microbial diversity within the chicken gut microbiome revealed by metagenomics and culture.</title>
        <authorList>
            <person name="Gilroy R."/>
            <person name="Ravi A."/>
            <person name="Getino M."/>
            <person name="Pursley I."/>
            <person name="Horton D.L."/>
            <person name="Alikhan N.F."/>
            <person name="Baker D."/>
            <person name="Gharbi K."/>
            <person name="Hall N."/>
            <person name="Watson M."/>
            <person name="Adriaenssens E.M."/>
            <person name="Foster-Nyarko E."/>
            <person name="Jarju S."/>
            <person name="Secka A."/>
            <person name="Antonio M."/>
            <person name="Oren A."/>
            <person name="Chaudhuri R.R."/>
            <person name="La Ragione R."/>
            <person name="Hildebrand F."/>
            <person name="Pallen M.J."/>
        </authorList>
    </citation>
    <scope>NUCLEOTIDE SEQUENCE</scope>
    <source>
        <strain evidence="15">ChiHjej12B11-16260</strain>
    </source>
</reference>
<dbReference type="Pfam" id="PF00580">
    <property type="entry name" value="UvrD-helicase"/>
    <property type="match status" value="1"/>
</dbReference>
<sequence>MVEKDLLQDLNEAQRAAVLYTDGAQLVIAGAGSGKTRVLTYKIAYLLSQGYEPHRIMALTFTIKAANEMKERVAALVGASTAARLWMGTFHSIFSRILHANAELLGFRRDFTIYDTADSRSLIKTIIKEMQLDDKLYKPNAVQAAISNAKNALITPASYAANNELRELDRRQKRPMLYSIYNTYWNRCFRAGAMDFDDLLLYTNILFRDFPDVTERYRSLFRYILVDEYQDTNFAQHLIVNRLCKGGGNLCVVGDDAQSIYSFRGANIGNILHLKDEYPDLRIDKLEQNYRSTRNIVDAANSLIGKNKEQIPKRVFSEKEQGSKVAVLTAYSDFEEAFMVANRIVEMHLSDSCPYNGFAILYRTNAQSRVLEEALRKRNMPYRIYGGLSFYQRKEIKDAVAYFRLVINPNDEEALKRVINYPARGIGDTTVAKIVACAQTHNVGVWDVISRPVEYNLPVNSGTRAKIALFSDLIEAFRTEAEQKSVPELAELIIRRSGIMNDVYASDTPENVSRQENIEELLNGVQEFFMLHREEGNEHVSLADFLAEVSLITDQDRGDETDEDKITLMTIHSAKGLEFRNVFITGLEEELFPSAMCSDDERQIEEERRLLYVAITRARENCILTYAATRFRNGKTNTCRPSRFIKDLDERYVKLPAGMQQPKPYTPANEKPYTFGVSREQPVRRPLFAAPPSSHLRPVENSRRVIAPDAAPPVVERRDSVETRVGELRIGSRIRHDRFGEGTIQAIEGAGDNSKITVAFEHVGKKQLLLKFAKFIIINS</sequence>
<evidence type="ECO:0000256" key="9">
    <source>
        <dbReference type="ARBA" id="ARBA00034808"/>
    </source>
</evidence>
<organism evidence="15 16">
    <name type="scientific">Candidatus Barnesiella excrementipullorum</name>
    <dbReference type="NCBI Taxonomy" id="2838479"/>
    <lineage>
        <taxon>Bacteria</taxon>
        <taxon>Pseudomonadati</taxon>
        <taxon>Bacteroidota</taxon>
        <taxon>Bacteroidia</taxon>
        <taxon>Bacteroidales</taxon>
        <taxon>Barnesiellaceae</taxon>
        <taxon>Barnesiella</taxon>
    </lineage>
</organism>
<dbReference type="GO" id="GO:0005829">
    <property type="term" value="C:cytosol"/>
    <property type="evidence" value="ECO:0007669"/>
    <property type="project" value="TreeGrafter"/>
</dbReference>
<keyword evidence="5 12" id="KW-0067">ATP-binding</keyword>
<evidence type="ECO:0000256" key="4">
    <source>
        <dbReference type="ARBA" id="ARBA00022806"/>
    </source>
</evidence>
<dbReference type="GO" id="GO:0043138">
    <property type="term" value="F:3'-5' DNA helicase activity"/>
    <property type="evidence" value="ECO:0007669"/>
    <property type="project" value="UniProtKB-EC"/>
</dbReference>
<dbReference type="PANTHER" id="PTHR11070">
    <property type="entry name" value="UVRD / RECB / PCRA DNA HELICASE FAMILY MEMBER"/>
    <property type="match status" value="1"/>
</dbReference>
<dbReference type="GO" id="GO:0016787">
    <property type="term" value="F:hydrolase activity"/>
    <property type="evidence" value="ECO:0007669"/>
    <property type="project" value="UniProtKB-UniRule"/>
</dbReference>
<keyword evidence="2 12" id="KW-0547">Nucleotide-binding</keyword>
<dbReference type="Pfam" id="PF13361">
    <property type="entry name" value="UvrD_C"/>
    <property type="match status" value="1"/>
</dbReference>
<dbReference type="Pfam" id="PF21196">
    <property type="entry name" value="PcrA_UvrD_tudor"/>
    <property type="match status" value="1"/>
</dbReference>
<evidence type="ECO:0000256" key="10">
    <source>
        <dbReference type="ARBA" id="ARBA00034923"/>
    </source>
</evidence>
<evidence type="ECO:0000256" key="12">
    <source>
        <dbReference type="PROSITE-ProRule" id="PRU00560"/>
    </source>
</evidence>
<comment type="catalytic activity">
    <reaction evidence="8">
        <text>Couples ATP hydrolysis with the unwinding of duplex DNA by translocating in the 3'-5' direction.</text>
        <dbReference type="EC" id="5.6.2.4"/>
    </reaction>
</comment>
<comment type="catalytic activity">
    <reaction evidence="11">
        <text>ATP + H2O = ADP + phosphate + H(+)</text>
        <dbReference type="Rhea" id="RHEA:13065"/>
        <dbReference type="ChEBI" id="CHEBI:15377"/>
        <dbReference type="ChEBI" id="CHEBI:15378"/>
        <dbReference type="ChEBI" id="CHEBI:30616"/>
        <dbReference type="ChEBI" id="CHEBI:43474"/>
        <dbReference type="ChEBI" id="CHEBI:456216"/>
        <dbReference type="EC" id="5.6.2.4"/>
    </reaction>
</comment>
<feature type="domain" description="UvrD-like helicase C-terminal" evidence="14">
    <location>
        <begin position="294"/>
        <end position="576"/>
    </location>
</feature>
<name>A0A9D1VRH0_9BACT</name>
<evidence type="ECO:0000256" key="8">
    <source>
        <dbReference type="ARBA" id="ARBA00034617"/>
    </source>
</evidence>
<dbReference type="EC" id="5.6.2.4" evidence="9"/>
<dbReference type="GO" id="GO:0000725">
    <property type="term" value="P:recombinational repair"/>
    <property type="evidence" value="ECO:0007669"/>
    <property type="project" value="TreeGrafter"/>
</dbReference>
<evidence type="ECO:0000313" key="16">
    <source>
        <dbReference type="Proteomes" id="UP000824246"/>
    </source>
</evidence>
<evidence type="ECO:0000259" key="13">
    <source>
        <dbReference type="PROSITE" id="PS51198"/>
    </source>
</evidence>
<evidence type="ECO:0000256" key="1">
    <source>
        <dbReference type="ARBA" id="ARBA00009922"/>
    </source>
</evidence>
<proteinExistence type="inferred from homology"/>
<dbReference type="SUPFAM" id="SSF52540">
    <property type="entry name" value="P-loop containing nucleoside triphosphate hydrolases"/>
    <property type="match status" value="1"/>
</dbReference>
<feature type="domain" description="UvrD-like helicase ATP-binding" evidence="13">
    <location>
        <begin position="8"/>
        <end position="293"/>
    </location>
</feature>
<dbReference type="InterPro" id="IPR027417">
    <property type="entry name" value="P-loop_NTPase"/>
</dbReference>
<gene>
    <name evidence="15" type="ORF">H9982_04390</name>
</gene>
<protein>
    <recommendedName>
        <fullName evidence="9">DNA 3'-5' helicase</fullName>
        <ecNumber evidence="9">5.6.2.4</ecNumber>
    </recommendedName>
    <alternativeName>
        <fullName evidence="10">DNA 3'-5' helicase II</fullName>
    </alternativeName>
</protein>
<dbReference type="GO" id="GO:0033202">
    <property type="term" value="C:DNA helicase complex"/>
    <property type="evidence" value="ECO:0007669"/>
    <property type="project" value="TreeGrafter"/>
</dbReference>
<keyword evidence="3 12" id="KW-0378">Hydrolase</keyword>
<dbReference type="Gene3D" id="1.10.486.10">
    <property type="entry name" value="PCRA, domain 4"/>
    <property type="match status" value="1"/>
</dbReference>
<reference evidence="15" key="2">
    <citation type="submission" date="2021-04" db="EMBL/GenBank/DDBJ databases">
        <authorList>
            <person name="Gilroy R."/>
        </authorList>
    </citation>
    <scope>NUCLEOTIDE SEQUENCE</scope>
    <source>
        <strain evidence="15">ChiHjej12B11-16260</strain>
    </source>
</reference>
<dbReference type="AlphaFoldDB" id="A0A9D1VRH0"/>
<keyword evidence="4 12" id="KW-0347">Helicase</keyword>
<evidence type="ECO:0000256" key="7">
    <source>
        <dbReference type="ARBA" id="ARBA00023235"/>
    </source>
</evidence>
<dbReference type="InterPro" id="IPR014017">
    <property type="entry name" value="DNA_helicase_UvrD-like_C"/>
</dbReference>
<evidence type="ECO:0000313" key="15">
    <source>
        <dbReference type="EMBL" id="HIX45438.1"/>
    </source>
</evidence>
<dbReference type="InterPro" id="IPR014016">
    <property type="entry name" value="UvrD-like_ATP-bd"/>
</dbReference>
<dbReference type="PANTHER" id="PTHR11070:SF2">
    <property type="entry name" value="ATP-DEPENDENT DNA HELICASE SRS2"/>
    <property type="match status" value="1"/>
</dbReference>
<dbReference type="GO" id="GO:0005524">
    <property type="term" value="F:ATP binding"/>
    <property type="evidence" value="ECO:0007669"/>
    <property type="project" value="UniProtKB-UniRule"/>
</dbReference>
<dbReference type="PROSITE" id="PS51217">
    <property type="entry name" value="UVRD_HELICASE_CTER"/>
    <property type="match status" value="1"/>
</dbReference>
<dbReference type="PROSITE" id="PS51198">
    <property type="entry name" value="UVRD_HELICASE_ATP_BIND"/>
    <property type="match status" value="1"/>
</dbReference>
<comment type="caution">
    <text evidence="15">The sequence shown here is derived from an EMBL/GenBank/DDBJ whole genome shotgun (WGS) entry which is preliminary data.</text>
</comment>
<dbReference type="Proteomes" id="UP000824246">
    <property type="component" value="Unassembled WGS sequence"/>
</dbReference>
<keyword evidence="7" id="KW-0413">Isomerase</keyword>
<dbReference type="CDD" id="cd18807">
    <property type="entry name" value="SF1_C_UvrD"/>
    <property type="match status" value="1"/>
</dbReference>
<dbReference type="Gene3D" id="1.10.10.160">
    <property type="match status" value="1"/>
</dbReference>
<evidence type="ECO:0000256" key="6">
    <source>
        <dbReference type="ARBA" id="ARBA00023125"/>
    </source>
</evidence>
<accession>A0A9D1VRH0</accession>
<dbReference type="InterPro" id="IPR013986">
    <property type="entry name" value="DExx_box_DNA_helicase_dom_sf"/>
</dbReference>
<evidence type="ECO:0000256" key="2">
    <source>
        <dbReference type="ARBA" id="ARBA00022741"/>
    </source>
</evidence>
<evidence type="ECO:0000259" key="14">
    <source>
        <dbReference type="PROSITE" id="PS51217"/>
    </source>
</evidence>
<dbReference type="CDD" id="cd17932">
    <property type="entry name" value="DEXQc_UvrD"/>
    <property type="match status" value="1"/>
</dbReference>
<feature type="binding site" evidence="12">
    <location>
        <begin position="29"/>
        <end position="36"/>
    </location>
    <ligand>
        <name>ATP</name>
        <dbReference type="ChEBI" id="CHEBI:30616"/>
    </ligand>
</feature>
<dbReference type="InterPro" id="IPR000212">
    <property type="entry name" value="DNA_helicase_UvrD/REP"/>
</dbReference>
<evidence type="ECO:0000256" key="3">
    <source>
        <dbReference type="ARBA" id="ARBA00022801"/>
    </source>
</evidence>
<evidence type="ECO:0000256" key="5">
    <source>
        <dbReference type="ARBA" id="ARBA00022840"/>
    </source>
</evidence>
<dbReference type="EMBL" id="DXFB01000120">
    <property type="protein sequence ID" value="HIX45438.1"/>
    <property type="molecule type" value="Genomic_DNA"/>
</dbReference>
<dbReference type="FunFam" id="1.10.486.10:FF:000003">
    <property type="entry name" value="ATP-dependent DNA helicase"/>
    <property type="match status" value="1"/>
</dbReference>
<dbReference type="Gene3D" id="3.40.50.300">
    <property type="entry name" value="P-loop containing nucleotide triphosphate hydrolases"/>
    <property type="match status" value="2"/>
</dbReference>
<dbReference type="GO" id="GO:0003677">
    <property type="term" value="F:DNA binding"/>
    <property type="evidence" value="ECO:0007669"/>
    <property type="project" value="UniProtKB-KW"/>
</dbReference>
<comment type="similarity">
    <text evidence="1">Belongs to the helicase family. UvrD subfamily.</text>
</comment>